<reference evidence="2" key="1">
    <citation type="submission" date="2015-04" db="EMBL/GenBank/DDBJ databases">
        <authorList>
            <consortium name="Pathogen Informatics"/>
        </authorList>
    </citation>
    <scope>NUCLEOTIDE SEQUENCE [LARGE SCALE GENOMIC DNA]</scope>
    <source>
        <strain evidence="2">8A</strain>
    </source>
</reference>
<dbReference type="OrthoDB" id="371817at2759"/>
<evidence type="ECO:0000313" key="2">
    <source>
        <dbReference type="EMBL" id="CRG93087.1"/>
    </source>
</evidence>
<comment type="caution">
    <text evidence="2">The sequence shown here is derived from an EMBL/GenBank/DDBJ whole genome shotgun (WGS) entry which is preliminary data.</text>
</comment>
<protein>
    <submittedName>
        <fullName evidence="2">Uncharacterized protein</fullName>
    </submittedName>
</protein>
<dbReference type="Proteomes" id="UP000220797">
    <property type="component" value="Unassembled WGS sequence"/>
</dbReference>
<dbReference type="VEuPathDB" id="PlasmoDB:PGAL8A_00078900"/>
<evidence type="ECO:0000256" key="1">
    <source>
        <dbReference type="SAM" id="MobiDB-lite"/>
    </source>
</evidence>
<feature type="compositionally biased region" description="Acidic residues" evidence="1">
    <location>
        <begin position="111"/>
        <end position="141"/>
    </location>
</feature>
<keyword evidence="3" id="KW-1185">Reference proteome</keyword>
<dbReference type="EMBL" id="CVMV01000013">
    <property type="protein sequence ID" value="CRG93087.1"/>
    <property type="molecule type" value="Genomic_DNA"/>
</dbReference>
<dbReference type="GeneID" id="39729314"/>
<organism evidence="2 3">
    <name type="scientific">Plasmodium gallinaceum</name>
    <dbReference type="NCBI Taxonomy" id="5849"/>
    <lineage>
        <taxon>Eukaryota</taxon>
        <taxon>Sar</taxon>
        <taxon>Alveolata</taxon>
        <taxon>Apicomplexa</taxon>
        <taxon>Aconoidasida</taxon>
        <taxon>Haemosporida</taxon>
        <taxon>Plasmodiidae</taxon>
        <taxon>Plasmodium</taxon>
        <taxon>Plasmodium (Haemamoeba)</taxon>
    </lineage>
</organism>
<dbReference type="RefSeq" id="XP_028525909.1">
    <property type="nucleotide sequence ID" value="XM_028670344.1"/>
</dbReference>
<name>A0A1J1GP81_PLAGA</name>
<evidence type="ECO:0000313" key="3">
    <source>
        <dbReference type="Proteomes" id="UP000220797"/>
    </source>
</evidence>
<gene>
    <name evidence="2" type="ORF">PGAL8A_00078900</name>
</gene>
<proteinExistence type="predicted"/>
<sequence length="408" mass="48951">MKFFPLKSDIINEPESNQKLKKMYTDLLTFSETPDINSEIYDKILNLNSQEYKMQKNKKSSIFSKNGYIGNCFHEYMSDCDITLSKVRDKNIENDKEEKKKEKEKYVEKEKEEEEDEEEEDEQEEEEENEQEEEDEQYEKEEEIYDNEIEEKSYHDKIKNGQYDNYCIGIYEEKGHKDAYECEKEKINIDKKSKVKKEKSINNSCWKDIISKNNTILNKSNNNFKNIDEENVIIDIILDIYKNTMEHKKTHFLCLEEILKKINLILKKQVEICKSNVYQKSERQLLFQNIYELKKQIADKAFNSLANKDFARCYIKNIHSENIKDNIDKNTERNILNFKNLEKINEKSDKYYKDIYEKFKTKSENVNLFLFHLNELEKSIYAFTHFCRNVSSLTYPDGMIGLNSLEQK</sequence>
<feature type="compositionally biased region" description="Basic and acidic residues" evidence="1">
    <location>
        <begin position="95"/>
        <end position="110"/>
    </location>
</feature>
<feature type="non-terminal residue" evidence="2">
    <location>
        <position position="408"/>
    </location>
</feature>
<dbReference type="AlphaFoldDB" id="A0A1J1GP81"/>
<feature type="region of interest" description="Disordered" evidence="1">
    <location>
        <begin position="95"/>
        <end position="141"/>
    </location>
</feature>
<accession>A0A1J1GP81</accession>